<accession>A0ABT3R669</accession>
<dbReference type="InterPro" id="IPR007247">
    <property type="entry name" value="Ureidogly_lyase"/>
</dbReference>
<dbReference type="EMBL" id="JAPEVI010000003">
    <property type="protein sequence ID" value="MCX2724634.1"/>
    <property type="molecule type" value="Genomic_DNA"/>
</dbReference>
<sequence length="164" mass="17712">MTGRIAPSPLNAEAFSPYGDVIEVAGAPDKIINQGKCGRYHDLATLDFGRGRAGISLFEAEARALPYTVDMVERHPDGSQAFIPIDGVPMLVVVADDQDGTPVNPKAFISQPGQSINLHRGTWHGVLAPLGRAGRFAVVDRIGDGTNLEEYWFPEPWTVEVAET</sequence>
<evidence type="ECO:0000313" key="6">
    <source>
        <dbReference type="Proteomes" id="UP001300261"/>
    </source>
</evidence>
<comment type="caution">
    <text evidence="5">The sequence shown here is derived from an EMBL/GenBank/DDBJ whole genome shotgun (WGS) entry which is preliminary data.</text>
</comment>
<evidence type="ECO:0000256" key="1">
    <source>
        <dbReference type="ARBA" id="ARBA00011738"/>
    </source>
</evidence>
<evidence type="ECO:0000256" key="2">
    <source>
        <dbReference type="ARBA" id="ARBA00022631"/>
    </source>
</evidence>
<evidence type="ECO:0000313" key="5">
    <source>
        <dbReference type="EMBL" id="MCX2724634.1"/>
    </source>
</evidence>
<evidence type="ECO:0000256" key="4">
    <source>
        <dbReference type="ARBA" id="ARBA00047684"/>
    </source>
</evidence>
<evidence type="ECO:0000256" key="3">
    <source>
        <dbReference type="ARBA" id="ARBA00023239"/>
    </source>
</evidence>
<dbReference type="EC" id="4.3.2.3" evidence="5"/>
<dbReference type="PIRSF" id="PIRSF017306">
    <property type="entry name" value="Ureidogly_hydro"/>
    <property type="match status" value="1"/>
</dbReference>
<dbReference type="CDD" id="cd20298">
    <property type="entry name" value="cupin_UAH"/>
    <property type="match status" value="1"/>
</dbReference>
<comment type="catalytic activity">
    <reaction evidence="4">
        <text>(S)-ureidoglycolate = urea + glyoxylate</text>
        <dbReference type="Rhea" id="RHEA:11304"/>
        <dbReference type="ChEBI" id="CHEBI:16199"/>
        <dbReference type="ChEBI" id="CHEBI:36655"/>
        <dbReference type="ChEBI" id="CHEBI:57296"/>
        <dbReference type="EC" id="4.3.2.3"/>
    </reaction>
</comment>
<gene>
    <name evidence="5" type="ORF">ON753_20035</name>
</gene>
<dbReference type="NCBIfam" id="NF002952">
    <property type="entry name" value="PRK03606.2-3"/>
    <property type="match status" value="1"/>
</dbReference>
<organism evidence="5 6">
    <name type="scientific">Roseibium salinum</name>
    <dbReference type="NCBI Taxonomy" id="1604349"/>
    <lineage>
        <taxon>Bacteria</taxon>
        <taxon>Pseudomonadati</taxon>
        <taxon>Pseudomonadota</taxon>
        <taxon>Alphaproteobacteria</taxon>
        <taxon>Hyphomicrobiales</taxon>
        <taxon>Stappiaceae</taxon>
        <taxon>Roseibium</taxon>
    </lineage>
</organism>
<dbReference type="PANTHER" id="PTHR21221">
    <property type="entry name" value="UREIDOGLYCOLATE HYDROLASE"/>
    <property type="match status" value="1"/>
</dbReference>
<dbReference type="PANTHER" id="PTHR21221:SF1">
    <property type="entry name" value="UREIDOGLYCOLATE LYASE"/>
    <property type="match status" value="1"/>
</dbReference>
<dbReference type="InterPro" id="IPR047233">
    <property type="entry name" value="UAH_cupin"/>
</dbReference>
<proteinExistence type="predicted"/>
<dbReference type="NCBIfam" id="NF009932">
    <property type="entry name" value="PRK13395.1"/>
    <property type="match status" value="1"/>
</dbReference>
<dbReference type="InterPro" id="IPR024060">
    <property type="entry name" value="Ureidoglycolate_lyase_dom_sf"/>
</dbReference>
<keyword evidence="3 5" id="KW-0456">Lyase</keyword>
<dbReference type="GO" id="GO:0050385">
    <property type="term" value="F:ureidoglycolate lyase activity"/>
    <property type="evidence" value="ECO:0007669"/>
    <property type="project" value="UniProtKB-EC"/>
</dbReference>
<comment type="subunit">
    <text evidence="1">Homodimer.</text>
</comment>
<keyword evidence="6" id="KW-1185">Reference proteome</keyword>
<dbReference type="InterPro" id="IPR011051">
    <property type="entry name" value="RmlC_Cupin_sf"/>
</dbReference>
<name>A0ABT3R669_9HYPH</name>
<dbReference type="RefSeq" id="WP_265964799.1">
    <property type="nucleotide sequence ID" value="NZ_JAPEVI010000003.1"/>
</dbReference>
<keyword evidence="2" id="KW-0659">Purine metabolism</keyword>
<dbReference type="Pfam" id="PF04115">
    <property type="entry name" value="Ureidogly_lyase"/>
    <property type="match status" value="1"/>
</dbReference>
<reference evidence="5 6" key="1">
    <citation type="journal article" date="2016" name="Int. J. Syst. Evol. Microbiol.">
        <title>Labrenzia salina sp. nov., isolated from the rhizosphere of the halophyte Arthrocnemum macrostachyum.</title>
        <authorList>
            <person name="Camacho M."/>
            <person name="Redondo-Gomez S."/>
            <person name="Rodriguez-Llorente I."/>
            <person name="Rohde M."/>
            <person name="Sproer C."/>
            <person name="Schumann P."/>
            <person name="Klenk H.P."/>
            <person name="Montero-Calasanz M.D.C."/>
        </authorList>
    </citation>
    <scope>NUCLEOTIDE SEQUENCE [LARGE SCALE GENOMIC DNA]</scope>
    <source>
        <strain evidence="5 6">DSM 29163</strain>
    </source>
</reference>
<protein>
    <submittedName>
        <fullName evidence="5">Ureidoglycolate lyase</fullName>
        <ecNumber evidence="5">4.3.2.3</ecNumber>
    </submittedName>
</protein>
<dbReference type="Gene3D" id="2.60.120.480">
    <property type="entry name" value="Ureidoglycolate hydrolase"/>
    <property type="match status" value="1"/>
</dbReference>
<dbReference type="Proteomes" id="UP001300261">
    <property type="component" value="Unassembled WGS sequence"/>
</dbReference>
<dbReference type="SUPFAM" id="SSF51182">
    <property type="entry name" value="RmlC-like cupins"/>
    <property type="match status" value="1"/>
</dbReference>